<dbReference type="AlphaFoldDB" id="A0AAV9P2L6"/>
<gene>
    <name evidence="1" type="ORF">LTR77_008095</name>
</gene>
<organism evidence="1 2">
    <name type="scientific">Saxophila tyrrhenica</name>
    <dbReference type="NCBI Taxonomy" id="1690608"/>
    <lineage>
        <taxon>Eukaryota</taxon>
        <taxon>Fungi</taxon>
        <taxon>Dikarya</taxon>
        <taxon>Ascomycota</taxon>
        <taxon>Pezizomycotina</taxon>
        <taxon>Dothideomycetes</taxon>
        <taxon>Dothideomycetidae</taxon>
        <taxon>Mycosphaerellales</taxon>
        <taxon>Extremaceae</taxon>
        <taxon>Saxophila</taxon>
    </lineage>
</organism>
<sequence>MEFYEASFARISEPIGLLKRQLRDSLKPSTTFSHRKECYVLVAYKETQQWWLRLFRRLAKKHGLSAEHFPSVFIIDTAQGYETIFIFVDLAV</sequence>
<name>A0AAV9P2L6_9PEZI</name>
<dbReference type="RefSeq" id="XP_064656434.1">
    <property type="nucleotide sequence ID" value="XM_064805329.1"/>
</dbReference>
<dbReference type="GeneID" id="89929429"/>
<reference evidence="1 2" key="1">
    <citation type="submission" date="2023-08" db="EMBL/GenBank/DDBJ databases">
        <title>Black Yeasts Isolated from many extreme environments.</title>
        <authorList>
            <person name="Coleine C."/>
            <person name="Stajich J.E."/>
            <person name="Selbmann L."/>
        </authorList>
    </citation>
    <scope>NUCLEOTIDE SEQUENCE [LARGE SCALE GENOMIC DNA]</scope>
    <source>
        <strain evidence="1 2">CCFEE 5935</strain>
    </source>
</reference>
<evidence type="ECO:0000313" key="2">
    <source>
        <dbReference type="Proteomes" id="UP001337655"/>
    </source>
</evidence>
<comment type="caution">
    <text evidence="1">The sequence shown here is derived from an EMBL/GenBank/DDBJ whole genome shotgun (WGS) entry which is preliminary data.</text>
</comment>
<keyword evidence="2" id="KW-1185">Reference proteome</keyword>
<accession>A0AAV9P2L6</accession>
<evidence type="ECO:0000313" key="1">
    <source>
        <dbReference type="EMBL" id="KAK5166552.1"/>
    </source>
</evidence>
<dbReference type="Proteomes" id="UP001337655">
    <property type="component" value="Unassembled WGS sequence"/>
</dbReference>
<protein>
    <submittedName>
        <fullName evidence="1">Uncharacterized protein</fullName>
    </submittedName>
</protein>
<proteinExistence type="predicted"/>
<dbReference type="EMBL" id="JAVRRT010000013">
    <property type="protein sequence ID" value="KAK5166552.1"/>
    <property type="molecule type" value="Genomic_DNA"/>
</dbReference>